<dbReference type="AlphaFoldDB" id="A0A8A0RT83"/>
<dbReference type="RefSeq" id="WP_206707665.1">
    <property type="nucleotide sequence ID" value="NZ_CP059066.1"/>
</dbReference>
<sequence length="458" mass="48002">MEGFSAIHRIYIMVIFSVILAMALKRDVMILCLLGAFIIGTVYNRSIIGGLQTVFNTFLIGGIKLFEVIVVIALMTAMLKSLQAIGVHILIIKPLRKLLSNPKTGFFILGVVMYLTSLFFWPTPATVMVGTLLLPAALQAGLSPIAAAISINILGHGMALSGDPVLQGAPRLSASAAGVPVESVLLKGLLLSLITGITAIIIAYFMNRKDIAKHEGIGAQKTHELSNYFDIPMKKSVLFLFVLGITAIFFIILCVMITGRIKGKDATSILGGSAVIVMVCSVIFHFNDRAPEKAAEFIKEGFLFAIKIFSPVIPIAGFFFMGSGESSLILGECAPKLLFDIGEILSRKIPLNKVALAFGNLIIGIITGLDGSGFSGLPLTGGIASALGGPAGVDVSVLAAIGQLGAVWSGGGTLTAWGFGLVVTAGITGVPPAELARRNFIPVVSGLTAATITGIFLM</sequence>
<dbReference type="Proteomes" id="UP000662904">
    <property type="component" value="Chromosome"/>
</dbReference>
<accession>A0A8A0RT83</accession>
<evidence type="ECO:0000313" key="3">
    <source>
        <dbReference type="Proteomes" id="UP000662904"/>
    </source>
</evidence>
<feature type="transmembrane region" description="Helical" evidence="1">
    <location>
        <begin position="237"/>
        <end position="257"/>
    </location>
</feature>
<evidence type="ECO:0000256" key="1">
    <source>
        <dbReference type="SAM" id="Phobius"/>
    </source>
</evidence>
<evidence type="ECO:0000313" key="2">
    <source>
        <dbReference type="EMBL" id="QSQ10356.1"/>
    </source>
</evidence>
<feature type="transmembrane region" description="Helical" evidence="1">
    <location>
        <begin position="31"/>
        <end position="48"/>
    </location>
</feature>
<keyword evidence="3" id="KW-1185">Reference proteome</keyword>
<proteinExistence type="predicted"/>
<feature type="transmembrane region" description="Helical" evidence="1">
    <location>
        <begin position="269"/>
        <end position="286"/>
    </location>
</feature>
<feature type="transmembrane region" description="Helical" evidence="1">
    <location>
        <begin position="301"/>
        <end position="321"/>
    </location>
</feature>
<keyword evidence="1" id="KW-1133">Transmembrane helix</keyword>
<feature type="transmembrane region" description="Helical" evidence="1">
    <location>
        <begin position="184"/>
        <end position="206"/>
    </location>
</feature>
<keyword evidence="1" id="KW-0812">Transmembrane</keyword>
<name>A0A8A0RT83_9FIRM</name>
<feature type="transmembrane region" description="Helical" evidence="1">
    <location>
        <begin position="383"/>
        <end position="402"/>
    </location>
</feature>
<feature type="transmembrane region" description="Helical" evidence="1">
    <location>
        <begin position="6"/>
        <end position="24"/>
    </location>
</feature>
<gene>
    <name evidence="2" type="ORF">H0A61_02761</name>
</gene>
<feature type="transmembrane region" description="Helical" evidence="1">
    <location>
        <begin position="133"/>
        <end position="154"/>
    </location>
</feature>
<protein>
    <submittedName>
        <fullName evidence="2">Uncharacterized protein</fullName>
    </submittedName>
</protein>
<dbReference type="KEGG" id="kme:H0A61_02761"/>
<feature type="transmembrane region" description="Helical" evidence="1">
    <location>
        <begin position="414"/>
        <end position="433"/>
    </location>
</feature>
<feature type="transmembrane region" description="Helical" evidence="1">
    <location>
        <begin position="439"/>
        <end position="457"/>
    </location>
</feature>
<dbReference type="EMBL" id="CP059066">
    <property type="protein sequence ID" value="QSQ10356.1"/>
    <property type="molecule type" value="Genomic_DNA"/>
</dbReference>
<reference evidence="2" key="1">
    <citation type="submission" date="2020-07" db="EMBL/GenBank/DDBJ databases">
        <title>Koleobacter methoxysyntrophicus gen. nov., sp. nov., a novel anaerobic bacterium isolated from deep subsurface oil field and proposal of Koleobacterales ord. nov. in the phylum Firmicutes.</title>
        <authorList>
            <person name="Sakamoto S."/>
            <person name="Tamaki H."/>
        </authorList>
    </citation>
    <scope>NUCLEOTIDE SEQUENCE</scope>
    <source>
        <strain evidence="2">NRmbB1</strain>
    </source>
</reference>
<keyword evidence="1" id="KW-0472">Membrane</keyword>
<organism evidence="2 3">
    <name type="scientific">Koleobacter methoxysyntrophicus</name>
    <dbReference type="NCBI Taxonomy" id="2751313"/>
    <lineage>
        <taxon>Bacteria</taxon>
        <taxon>Bacillati</taxon>
        <taxon>Bacillota</taxon>
        <taxon>Clostridia</taxon>
        <taxon>Koleobacterales</taxon>
        <taxon>Koleobacteraceae</taxon>
        <taxon>Koleobacter</taxon>
    </lineage>
</organism>
<feature type="transmembrane region" description="Helical" evidence="1">
    <location>
        <begin position="104"/>
        <end position="121"/>
    </location>
</feature>